<dbReference type="InterPro" id="IPR038765">
    <property type="entry name" value="Papain-like_cys_pep_sf"/>
</dbReference>
<accession>A0ABS8CH17</accession>
<keyword evidence="2" id="KW-0645">Protease</keyword>
<gene>
    <name evidence="6" type="ORF">H0485_01425</name>
</gene>
<dbReference type="InterPro" id="IPR000064">
    <property type="entry name" value="NLP_P60_dom"/>
</dbReference>
<dbReference type="Pfam" id="PF18348">
    <property type="entry name" value="SH3_16"/>
    <property type="match status" value="1"/>
</dbReference>
<sequence>MAHVSLRGLISATAYTEGEAARVAVALAPLLNCPGGAVDRQLLWGDGVTVIDQREGHAFVMAAKDGYCGWLAEAALADPRQATHRVISPATHLYPDARVQAPPLTPLYLNALVTVSGAEGAWARTPEGLIPAGHLAPLDQTGADPVALAESLLHSPYLWGGNSAAGIDCSGLVQMAFHAAGRACPADSDLQRSFGSPLPETADLRRGDLLFWKGHVAIVSGSDQIIHANGYTMSVAYEKLSEAVSRIERHYGGKILARRRP</sequence>
<dbReference type="PANTHER" id="PTHR47359">
    <property type="entry name" value="PEPTIDOGLYCAN DL-ENDOPEPTIDASE CWLO"/>
    <property type="match status" value="1"/>
</dbReference>
<evidence type="ECO:0000256" key="3">
    <source>
        <dbReference type="ARBA" id="ARBA00022801"/>
    </source>
</evidence>
<evidence type="ECO:0000256" key="1">
    <source>
        <dbReference type="ARBA" id="ARBA00007074"/>
    </source>
</evidence>
<dbReference type="Proteomes" id="UP001198571">
    <property type="component" value="Unassembled WGS sequence"/>
</dbReference>
<organism evidence="6 7">
    <name type="scientific">Pseudogemmobacter faecipullorum</name>
    <dbReference type="NCBI Taxonomy" id="2755041"/>
    <lineage>
        <taxon>Bacteria</taxon>
        <taxon>Pseudomonadati</taxon>
        <taxon>Pseudomonadota</taxon>
        <taxon>Alphaproteobacteria</taxon>
        <taxon>Rhodobacterales</taxon>
        <taxon>Paracoccaceae</taxon>
        <taxon>Pseudogemmobacter</taxon>
    </lineage>
</organism>
<comment type="similarity">
    <text evidence="1">Belongs to the peptidase C40 family.</text>
</comment>
<protein>
    <submittedName>
        <fullName evidence="6">C40 family peptidase</fullName>
    </submittedName>
</protein>
<dbReference type="SUPFAM" id="SSF54001">
    <property type="entry name" value="Cysteine proteinases"/>
    <property type="match status" value="1"/>
</dbReference>
<keyword evidence="7" id="KW-1185">Reference proteome</keyword>
<dbReference type="Pfam" id="PF00877">
    <property type="entry name" value="NLPC_P60"/>
    <property type="match status" value="1"/>
</dbReference>
<name>A0ABS8CH17_9RHOB</name>
<evidence type="ECO:0000256" key="4">
    <source>
        <dbReference type="ARBA" id="ARBA00022807"/>
    </source>
</evidence>
<keyword evidence="4" id="KW-0788">Thiol protease</keyword>
<reference evidence="6 7" key="1">
    <citation type="submission" date="2020-07" db="EMBL/GenBank/DDBJ databases">
        <title>Pseudogemmobacter sp. nov., isolated from poultry manure in Taiwan.</title>
        <authorList>
            <person name="Lin S.-Y."/>
            <person name="Tang Y.-S."/>
            <person name="Young C.-C."/>
        </authorList>
    </citation>
    <scope>NUCLEOTIDE SEQUENCE [LARGE SCALE GENOMIC DNA]</scope>
    <source>
        <strain evidence="6 7">CC-YST710</strain>
    </source>
</reference>
<feature type="domain" description="NlpC/P60" evidence="5">
    <location>
        <begin position="139"/>
        <end position="261"/>
    </location>
</feature>
<dbReference type="Gene3D" id="3.90.1720.10">
    <property type="entry name" value="endopeptidase domain like (from Nostoc punctiforme)"/>
    <property type="match status" value="1"/>
</dbReference>
<dbReference type="PROSITE" id="PS51935">
    <property type="entry name" value="NLPC_P60"/>
    <property type="match status" value="1"/>
</dbReference>
<evidence type="ECO:0000256" key="2">
    <source>
        <dbReference type="ARBA" id="ARBA00022670"/>
    </source>
</evidence>
<dbReference type="PANTHER" id="PTHR47359:SF3">
    <property type="entry name" value="NLP_P60 DOMAIN-CONTAINING PROTEIN-RELATED"/>
    <property type="match status" value="1"/>
</dbReference>
<evidence type="ECO:0000313" key="6">
    <source>
        <dbReference type="EMBL" id="MCB5408668.1"/>
    </source>
</evidence>
<proteinExistence type="inferred from homology"/>
<evidence type="ECO:0000259" key="5">
    <source>
        <dbReference type="PROSITE" id="PS51935"/>
    </source>
</evidence>
<evidence type="ECO:0000313" key="7">
    <source>
        <dbReference type="Proteomes" id="UP001198571"/>
    </source>
</evidence>
<keyword evidence="3" id="KW-0378">Hydrolase</keyword>
<dbReference type="EMBL" id="JACDXX010000001">
    <property type="protein sequence ID" value="MCB5408668.1"/>
    <property type="molecule type" value="Genomic_DNA"/>
</dbReference>
<dbReference type="InterPro" id="IPR041382">
    <property type="entry name" value="SH3_16"/>
</dbReference>
<comment type="caution">
    <text evidence="6">The sequence shown here is derived from an EMBL/GenBank/DDBJ whole genome shotgun (WGS) entry which is preliminary data.</text>
</comment>
<dbReference type="InterPro" id="IPR051794">
    <property type="entry name" value="PG_Endopeptidase_C40"/>
</dbReference>